<dbReference type="InterPro" id="IPR018303">
    <property type="entry name" value="ATPase_P-typ_P_site"/>
</dbReference>
<dbReference type="CDD" id="cd02094">
    <property type="entry name" value="P-type_ATPase_Cu-like"/>
    <property type="match status" value="1"/>
</dbReference>
<dbReference type="GO" id="GO:0016887">
    <property type="term" value="F:ATP hydrolysis activity"/>
    <property type="evidence" value="ECO:0007669"/>
    <property type="project" value="InterPro"/>
</dbReference>
<dbReference type="PRINTS" id="PR00119">
    <property type="entry name" value="CATATPASE"/>
</dbReference>
<dbReference type="GO" id="GO:0005886">
    <property type="term" value="C:plasma membrane"/>
    <property type="evidence" value="ECO:0007669"/>
    <property type="project" value="UniProtKB-SubCell"/>
</dbReference>
<dbReference type="InterPro" id="IPR017969">
    <property type="entry name" value="Heavy-metal-associated_CS"/>
</dbReference>
<keyword evidence="3 12" id="KW-0812">Transmembrane</keyword>
<dbReference type="NCBIfam" id="TIGR01494">
    <property type="entry name" value="ATPase_P-type"/>
    <property type="match status" value="1"/>
</dbReference>
<dbReference type="InterPro" id="IPR036163">
    <property type="entry name" value="HMA_dom_sf"/>
</dbReference>
<dbReference type="InterPro" id="IPR036412">
    <property type="entry name" value="HAD-like_sf"/>
</dbReference>
<keyword evidence="9 12" id="KW-0472">Membrane</keyword>
<gene>
    <name evidence="15" type="ORF">D0Z08_07350</name>
</gene>
<dbReference type="FunFam" id="3.30.70.100:FF:000005">
    <property type="entry name" value="Copper-exporting P-type ATPase A"/>
    <property type="match status" value="1"/>
</dbReference>
<evidence type="ECO:0000256" key="10">
    <source>
        <dbReference type="ARBA" id="ARBA00049360"/>
    </source>
</evidence>
<dbReference type="NCBIfam" id="TIGR01525">
    <property type="entry name" value="ATPase-IB_hvy"/>
    <property type="match status" value="1"/>
</dbReference>
<evidence type="ECO:0000256" key="5">
    <source>
        <dbReference type="ARBA" id="ARBA00022741"/>
    </source>
</evidence>
<dbReference type="SFLD" id="SFLDS00003">
    <property type="entry name" value="Haloacid_Dehalogenase"/>
    <property type="match status" value="1"/>
</dbReference>
<dbReference type="NCBIfam" id="TIGR01511">
    <property type="entry name" value="ATPase-IB1_Cu"/>
    <property type="match status" value="1"/>
</dbReference>
<evidence type="ECO:0000256" key="7">
    <source>
        <dbReference type="ARBA" id="ARBA00022967"/>
    </source>
</evidence>
<dbReference type="SUPFAM" id="SSF81665">
    <property type="entry name" value="Calcium ATPase, transmembrane domain M"/>
    <property type="match status" value="1"/>
</dbReference>
<dbReference type="Pfam" id="PF00403">
    <property type="entry name" value="HMA"/>
    <property type="match status" value="1"/>
</dbReference>
<dbReference type="InterPro" id="IPR044492">
    <property type="entry name" value="P_typ_ATPase_HD_dom"/>
</dbReference>
<keyword evidence="7" id="KW-1278">Translocase</keyword>
<dbReference type="InterPro" id="IPR001757">
    <property type="entry name" value="P_typ_ATPase"/>
</dbReference>
<evidence type="ECO:0000313" key="16">
    <source>
        <dbReference type="Proteomes" id="UP000283644"/>
    </source>
</evidence>
<feature type="transmembrane region" description="Helical" evidence="12">
    <location>
        <begin position="207"/>
        <end position="227"/>
    </location>
</feature>
<evidence type="ECO:0000313" key="15">
    <source>
        <dbReference type="EMBL" id="RHW27499.1"/>
    </source>
</evidence>
<keyword evidence="16" id="KW-1185">Reference proteome</keyword>
<evidence type="ECO:0000256" key="3">
    <source>
        <dbReference type="ARBA" id="ARBA00022692"/>
    </source>
</evidence>
<dbReference type="PROSITE" id="PS00154">
    <property type="entry name" value="ATPASE_E1_E2"/>
    <property type="match status" value="1"/>
</dbReference>
<dbReference type="Pfam" id="PF00122">
    <property type="entry name" value="E1-E2_ATPase"/>
    <property type="match status" value="1"/>
</dbReference>
<dbReference type="FunFam" id="2.70.150.10:FF:000002">
    <property type="entry name" value="Copper-transporting ATPase 1, putative"/>
    <property type="match status" value="1"/>
</dbReference>
<dbReference type="SUPFAM" id="SSF81653">
    <property type="entry name" value="Calcium ATPase, transduction domain A"/>
    <property type="match status" value="1"/>
</dbReference>
<evidence type="ECO:0000256" key="9">
    <source>
        <dbReference type="ARBA" id="ARBA00023136"/>
    </source>
</evidence>
<dbReference type="GO" id="GO:0005507">
    <property type="term" value="F:copper ion binding"/>
    <property type="evidence" value="ECO:0007669"/>
    <property type="project" value="TreeGrafter"/>
</dbReference>
<evidence type="ECO:0000256" key="12">
    <source>
        <dbReference type="RuleBase" id="RU362081"/>
    </source>
</evidence>
<organism evidence="15 16">
    <name type="scientific">Nocardioides immobilis</name>
    <dbReference type="NCBI Taxonomy" id="2049295"/>
    <lineage>
        <taxon>Bacteria</taxon>
        <taxon>Bacillati</taxon>
        <taxon>Actinomycetota</taxon>
        <taxon>Actinomycetes</taxon>
        <taxon>Propionibacteriales</taxon>
        <taxon>Nocardioidaceae</taxon>
        <taxon>Nocardioides</taxon>
    </lineage>
</organism>
<evidence type="ECO:0000256" key="1">
    <source>
        <dbReference type="ARBA" id="ARBA00004651"/>
    </source>
</evidence>
<dbReference type="Gene3D" id="3.40.50.1000">
    <property type="entry name" value="HAD superfamily/HAD-like"/>
    <property type="match status" value="1"/>
</dbReference>
<feature type="transmembrane region" description="Helical" evidence="12">
    <location>
        <begin position="129"/>
        <end position="146"/>
    </location>
</feature>
<feature type="transmembrane region" description="Helical" evidence="12">
    <location>
        <begin position="365"/>
        <end position="386"/>
    </location>
</feature>
<accession>A0A417Y4C9</accession>
<dbReference type="InterPro" id="IPR008250">
    <property type="entry name" value="ATPase_P-typ_transduc_dom_A_sf"/>
</dbReference>
<dbReference type="GO" id="GO:0005524">
    <property type="term" value="F:ATP binding"/>
    <property type="evidence" value="ECO:0007669"/>
    <property type="project" value="UniProtKB-UniRule"/>
</dbReference>
<dbReference type="Gene3D" id="2.70.150.10">
    <property type="entry name" value="Calcium-transporting ATPase, cytoplasmic transduction domain A"/>
    <property type="match status" value="1"/>
</dbReference>
<feature type="transmembrane region" description="Helical" evidence="12">
    <location>
        <begin position="738"/>
        <end position="756"/>
    </location>
</feature>
<dbReference type="Proteomes" id="UP000283644">
    <property type="component" value="Unassembled WGS sequence"/>
</dbReference>
<feature type="transmembrane region" description="Helical" evidence="12">
    <location>
        <begin position="105"/>
        <end position="123"/>
    </location>
</feature>
<dbReference type="SFLD" id="SFLDF00027">
    <property type="entry name" value="p-type_atpase"/>
    <property type="match status" value="1"/>
</dbReference>
<dbReference type="InterPro" id="IPR027256">
    <property type="entry name" value="P-typ_ATPase_IB"/>
</dbReference>
<dbReference type="InterPro" id="IPR023298">
    <property type="entry name" value="ATPase_P-typ_TM_dom_sf"/>
</dbReference>
<dbReference type="InterPro" id="IPR023299">
    <property type="entry name" value="ATPase_P-typ_cyto_dom_N"/>
</dbReference>
<dbReference type="SUPFAM" id="SSF56784">
    <property type="entry name" value="HAD-like"/>
    <property type="match status" value="1"/>
</dbReference>
<dbReference type="CDD" id="cd00371">
    <property type="entry name" value="HMA"/>
    <property type="match status" value="1"/>
</dbReference>
<dbReference type="SUPFAM" id="SSF55008">
    <property type="entry name" value="HMA, heavy metal-associated domain"/>
    <property type="match status" value="1"/>
</dbReference>
<dbReference type="PANTHER" id="PTHR43520">
    <property type="entry name" value="ATP7, ISOFORM B"/>
    <property type="match status" value="1"/>
</dbReference>
<feature type="transmembrane region" description="Helical" evidence="12">
    <location>
        <begin position="392"/>
        <end position="414"/>
    </location>
</feature>
<comment type="catalytic activity">
    <reaction evidence="10">
        <text>ATP + H2O = ADP + phosphate + H(+)</text>
        <dbReference type="Rhea" id="RHEA:13065"/>
        <dbReference type="ChEBI" id="CHEBI:15377"/>
        <dbReference type="ChEBI" id="CHEBI:15378"/>
        <dbReference type="ChEBI" id="CHEBI:30616"/>
        <dbReference type="ChEBI" id="CHEBI:43474"/>
        <dbReference type="ChEBI" id="CHEBI:456216"/>
    </reaction>
</comment>
<dbReference type="EMBL" id="QXGH01000012">
    <property type="protein sequence ID" value="RHW27499.1"/>
    <property type="molecule type" value="Genomic_DNA"/>
</dbReference>
<protein>
    <recommendedName>
        <fullName evidence="11">Cation-transporting P-type ATPase B</fullName>
    </recommendedName>
</protein>
<feature type="region of interest" description="Disordered" evidence="13">
    <location>
        <begin position="79"/>
        <end position="99"/>
    </location>
</feature>
<dbReference type="RefSeq" id="WP_118924206.1">
    <property type="nucleotide sequence ID" value="NZ_QXGH01000012.1"/>
</dbReference>
<evidence type="ECO:0000256" key="4">
    <source>
        <dbReference type="ARBA" id="ARBA00022723"/>
    </source>
</evidence>
<dbReference type="InterPro" id="IPR006121">
    <property type="entry name" value="HMA_dom"/>
</dbReference>
<comment type="similarity">
    <text evidence="2 12">Belongs to the cation transport ATPase (P-type) (TC 3.A.3) family. Type IB subfamily.</text>
</comment>
<evidence type="ECO:0000259" key="14">
    <source>
        <dbReference type="PROSITE" id="PS50846"/>
    </source>
</evidence>
<dbReference type="Pfam" id="PF00702">
    <property type="entry name" value="Hydrolase"/>
    <property type="match status" value="1"/>
</dbReference>
<dbReference type="SFLD" id="SFLDG00002">
    <property type="entry name" value="C1.7:_P-type_atpase_like"/>
    <property type="match status" value="1"/>
</dbReference>
<dbReference type="AlphaFoldDB" id="A0A417Y4C9"/>
<reference evidence="15 16" key="1">
    <citation type="submission" date="2018-09" db="EMBL/GenBank/DDBJ databases">
        <title>Genome sequencing of Nocardioides immobilis CCTCC AB 2017083 for comparison to Nocardioides silvaticus.</title>
        <authorList>
            <person name="Li C."/>
            <person name="Wang G."/>
        </authorList>
    </citation>
    <scope>NUCLEOTIDE SEQUENCE [LARGE SCALE GENOMIC DNA]</scope>
    <source>
        <strain evidence="15 16">CCTCC AB 2017083</strain>
    </source>
</reference>
<keyword evidence="5 12" id="KW-0547">Nucleotide-binding</keyword>
<keyword evidence="4 12" id="KW-0479">Metal-binding</keyword>
<keyword evidence="12" id="KW-1003">Cell membrane</keyword>
<dbReference type="Gene3D" id="3.40.1110.10">
    <property type="entry name" value="Calcium-transporting ATPase, cytoplasmic domain N"/>
    <property type="match status" value="1"/>
</dbReference>
<dbReference type="PANTHER" id="PTHR43520:SF8">
    <property type="entry name" value="P-TYPE CU(+) TRANSPORTER"/>
    <property type="match status" value="1"/>
</dbReference>
<keyword evidence="8 12" id="KW-1133">Transmembrane helix</keyword>
<dbReference type="GO" id="GO:0043682">
    <property type="term" value="F:P-type divalent copper transporter activity"/>
    <property type="evidence" value="ECO:0007669"/>
    <property type="project" value="TreeGrafter"/>
</dbReference>
<evidence type="ECO:0000256" key="6">
    <source>
        <dbReference type="ARBA" id="ARBA00022840"/>
    </source>
</evidence>
<sequence>MSALAGSETMSTSSNQVELEITGMTCASCANRIERKLNKLDGVTATVNYATEKAKVVFPGDLDPADLVRTVEQAGYGAALPRPEQAEPQGEDGEPDPTAPLRQRLLVSAVLTVPVIALAMVPAWQFTNWQWLSLTLAAPVVVWGAWPFHRSAWVNLRHGTSTMDTLVSLGTLAALGWSLYALFWGTAGTPGMTHPFELTVARTDGSGNIYLEAAAGVTTFILAGRFFEARSKRRAGAALRALLELGAKDVAVLRDGPGGPAEVRIPTDQLAVGDRFVVRPGEKIATDGVVEDGSSAVDASMLTGESVPVEVRPGDTVVGATVNAGGRLVVRATRVGSDTQLAQMARLVEDAQNGKAQVQRLADRISGVFVPIVIVLAAATLGFWVGADAGTAAAFTAAVAVLIIACPCALGLATPTALMVGTGRGAQLGILIKGPEVLESTRRIDTIVLDKTGTVTTGQMTLQHVVAAGGEDADEVLRLAAAVEDASEHPIARAISDAGRERLGPLPAVEDFTNIEGLGVQGVVVAGDNSHAVLVGRPRLLEEWSQPLPADLAEAFTAAQNDGATAIAIGWDGQARGVLVVADAVKPTSAEAISQLRALGLRPVLLTGDNRATAMTVAREVGIDVSDDSVIADVLPADKVDVVKRLQAEGRVVAMVGDGVNDAAALAQADLGLSMGTGTDVAIEASDLTLVRGDLRVAADAIRLSRRTLTTIKGNLFWAFAYNVAALPLAAAGLLNPMLAGAAMAFSSVFVVTNSLRLRRFRPLTDHEADSTAPAAAGRPKVPAGA</sequence>
<dbReference type="OrthoDB" id="7059309at2"/>
<dbReference type="GO" id="GO:0055070">
    <property type="term" value="P:copper ion homeostasis"/>
    <property type="evidence" value="ECO:0007669"/>
    <property type="project" value="TreeGrafter"/>
</dbReference>
<feature type="transmembrane region" description="Helical" evidence="12">
    <location>
        <begin position="715"/>
        <end position="732"/>
    </location>
</feature>
<feature type="domain" description="HMA" evidence="14">
    <location>
        <begin position="15"/>
        <end position="79"/>
    </location>
</feature>
<dbReference type="PROSITE" id="PS50846">
    <property type="entry name" value="HMA_2"/>
    <property type="match status" value="1"/>
</dbReference>
<feature type="transmembrane region" description="Helical" evidence="12">
    <location>
        <begin position="166"/>
        <end position="187"/>
    </location>
</feature>
<evidence type="ECO:0000256" key="8">
    <source>
        <dbReference type="ARBA" id="ARBA00022989"/>
    </source>
</evidence>
<comment type="subcellular location">
    <subcellularLocation>
        <location evidence="1">Cell membrane</location>
        <topology evidence="1">Multi-pass membrane protein</topology>
    </subcellularLocation>
</comment>
<dbReference type="PROSITE" id="PS01229">
    <property type="entry name" value="COF_2"/>
    <property type="match status" value="1"/>
</dbReference>
<evidence type="ECO:0000256" key="2">
    <source>
        <dbReference type="ARBA" id="ARBA00006024"/>
    </source>
</evidence>
<dbReference type="PRINTS" id="PR00120">
    <property type="entry name" value="HATPASE"/>
</dbReference>
<keyword evidence="6 12" id="KW-0067">ATP-binding</keyword>
<comment type="caution">
    <text evidence="15">The sequence shown here is derived from an EMBL/GenBank/DDBJ whole genome shotgun (WGS) entry which is preliminary data.</text>
</comment>
<dbReference type="Gene3D" id="3.30.70.100">
    <property type="match status" value="1"/>
</dbReference>
<evidence type="ECO:0000256" key="11">
    <source>
        <dbReference type="ARBA" id="ARBA00074171"/>
    </source>
</evidence>
<dbReference type="PROSITE" id="PS01047">
    <property type="entry name" value="HMA_1"/>
    <property type="match status" value="1"/>
</dbReference>
<evidence type="ECO:0000256" key="13">
    <source>
        <dbReference type="SAM" id="MobiDB-lite"/>
    </source>
</evidence>
<dbReference type="InterPro" id="IPR059000">
    <property type="entry name" value="ATPase_P-type_domA"/>
</dbReference>
<dbReference type="InterPro" id="IPR023214">
    <property type="entry name" value="HAD_sf"/>
</dbReference>
<name>A0A417Y4C9_9ACTN</name>
<proteinExistence type="inferred from homology"/>